<dbReference type="InterPro" id="IPR013783">
    <property type="entry name" value="Ig-like_fold"/>
</dbReference>
<dbReference type="Proteomes" id="UP001241656">
    <property type="component" value="Chromosome"/>
</dbReference>
<dbReference type="EMBL" id="CP124855">
    <property type="protein sequence ID" value="WHF53077.1"/>
    <property type="molecule type" value="Genomic_DNA"/>
</dbReference>
<dbReference type="Gene3D" id="2.60.40.2700">
    <property type="match status" value="2"/>
</dbReference>
<evidence type="ECO:0000256" key="2">
    <source>
        <dbReference type="SAM" id="SignalP"/>
    </source>
</evidence>
<feature type="signal peptide" evidence="2">
    <location>
        <begin position="1"/>
        <end position="31"/>
    </location>
</feature>
<name>A0ABY8RIJ4_9FLAO</name>
<evidence type="ECO:0000256" key="1">
    <source>
        <dbReference type="ARBA" id="ARBA00022729"/>
    </source>
</evidence>
<dbReference type="Gene3D" id="2.60.40.10">
    <property type="entry name" value="Immunoglobulins"/>
    <property type="match status" value="3"/>
</dbReference>
<evidence type="ECO:0000313" key="3">
    <source>
        <dbReference type="EMBL" id="WHF53077.1"/>
    </source>
</evidence>
<gene>
    <name evidence="3" type="ORF">QGN23_07345</name>
</gene>
<feature type="chain" id="PRO_5046408785" evidence="2">
    <location>
        <begin position="32"/>
        <end position="1550"/>
    </location>
</feature>
<proteinExistence type="predicted"/>
<keyword evidence="1 2" id="KW-0732">Signal</keyword>
<sequence length="1550" mass="158890">MMTTTNIFFISFNKNFLFTFLFLLASIFSHAQNVGDFQTRPSGITWPQNWTSSVWQIYQSDGQWHDTTAYPDNTARTVTILAGAEINTDIASVIIGNLYVKGKLNVTRDFTIKTFGTETDPILFIENGTVTLTVGNTLYLPAESNIFINIDQATKGIQTTGGCNGNTRVKIGLATFSACQGNGQGDGTFSTINQAAADGTAFTIAGPTLFCAGTSSVGLTGRKLGLQVASNIKWELTAKPTGVGTFVVTSSDSTFPFSTTVPATLFTAAGDYVFTFSFEVQVDKKTTKTFQDFVTVSVNGPTFTSRPAPSTTYCQNDVATALSVVASGTGTLTYQWYSNSANNNTGGAPINGATGSSYTPPTNTAGTVYYYVVVAAGCGVVASNTAQVTVNASTAIINTHPLAASYCQNNAAIAMSVAGKGFTGYQWYSNTTNSNTGGTAISGATSSSYTPSTATAGIMYYYVTVRGSCGSVTSNTALITVTANNTVELTSAAGTNSQAKCISTAITPIAYATTGATGATVTGLPAGVTGSWSANVVTISGTPTVSGSFSYTVTLTGGCGAITSTGTITVTVNNTVTLTSVAGTNSQTKCLSTAITPITYATTGATGATVTGLPAGVTGSWAANVVTISGTPTVSGPFSYTVTLTGGCVAITATGTITVTAANTSGVPSSSPTVCINTAIPNVTIMTTGATGIGSATGLPIGVSANWSGNVITISGTPTASGTFSYSIPLTGGCGSVTATGTITVTATNTAGVASSTPTLCINTALINITHSTTGATGISNSGVSGANGLPAGVSATWSANVISISGTPTASGTFNYSITLTGGCGLVSATGTITVFAGNTVGAVSSYPSLCLGNSLTITHATTGSTGLGTVTGLPIGVNASWSGNVLTISGTPTSSGTFNYSIALTGGCGTANATGTITVNALPTASVTGNNQICKNTDAVFNLTGTPGATVMYNINGGGNSSVVLAGGTALVTVPLATVNQTLNIVSVSNGTCINSTGSSATVKVGEDSVYTGTVPTGSWSRGLPNDDGLNAVIAGNYNTSEGDIKACNCTVQSGGVLAISAGTFAEFENNITNNGTLTVESDGNLIQVNKNAVNSGNIVVKRDIKFSAGRQQYNYLISPVKNMGLKDIYKDEKGNPVAVPFVLYHNEADNKFYNSSGAYIPGRALAVKEATGVFAPSTMTAIFTGEPMNGDLLYNLVNSSTTNTNRGYNLIGNPYPSNLDLAAFYRDNSDGLSPTFNLWDSTANTRTTQEGDNYGGQAYSQWNAATPPGSGSGVNAKGDVATAKIPTKYVKVGQGFMAKSLVSTKKVTFTNTMRSTGAAEGFFGKEAVSFDRYWLNLTSPANITSQIAVVYFPGGNDAYTLEDSNSLLGTDAIYSLVENQPVSINGKSSFRNTDVVLLGTNHFANGNYTIALGNQKDGVFANGQNIYLKDKQTGVITNLSEGNYTFASNAGESTGRFEIIYQPGAVLATDAATKEELVIYRDNSDFVVKAQTKQITAIEVYDAAGRLIYRVQPNSKTAVIAADRLVNGVYILKISQNGQLTSRKIVR</sequence>
<accession>A0ABY8RIJ4</accession>
<organism evidence="3 4">
    <name type="scientific">Chryseobacterium gotjawalense</name>
    <dbReference type="NCBI Taxonomy" id="3042315"/>
    <lineage>
        <taxon>Bacteria</taxon>
        <taxon>Pseudomonadati</taxon>
        <taxon>Bacteroidota</taxon>
        <taxon>Flavobacteriia</taxon>
        <taxon>Flavobacteriales</taxon>
        <taxon>Weeksellaceae</taxon>
        <taxon>Chryseobacterium group</taxon>
        <taxon>Chryseobacterium</taxon>
    </lineage>
</organism>
<keyword evidence="4" id="KW-1185">Reference proteome</keyword>
<dbReference type="NCBIfam" id="TIGR04183">
    <property type="entry name" value="Por_Secre_tail"/>
    <property type="match status" value="1"/>
</dbReference>
<protein>
    <submittedName>
        <fullName evidence="3">T9SS type A sorting domain-containing protein</fullName>
    </submittedName>
</protein>
<evidence type="ECO:0000313" key="4">
    <source>
        <dbReference type="Proteomes" id="UP001241656"/>
    </source>
</evidence>
<reference evidence="3 4" key="1">
    <citation type="submission" date="2023-05" db="EMBL/GenBank/DDBJ databases">
        <title>Genomic insight into Chryseobacterium sp. wdc7 isolated forest soil (Gotjawal).</title>
        <authorList>
            <person name="Park S.-J."/>
        </authorList>
    </citation>
    <scope>NUCLEOTIDE SEQUENCE [LARGE SCALE GENOMIC DNA]</scope>
    <source>
        <strain evidence="4">wdc7</strain>
    </source>
</reference>
<dbReference type="RefSeq" id="WP_282906328.1">
    <property type="nucleotide sequence ID" value="NZ_CP124855.1"/>
</dbReference>
<dbReference type="InterPro" id="IPR026444">
    <property type="entry name" value="Secre_tail"/>
</dbReference>